<proteinExistence type="inferred from homology"/>
<comment type="subunit">
    <text evidence="2">Homodimer.</text>
</comment>
<dbReference type="AlphaFoldDB" id="A0A2N0Z3P8"/>
<comment type="similarity">
    <text evidence="1">Belongs to the MecA family.</text>
</comment>
<dbReference type="InterPro" id="IPR038471">
    <property type="entry name" value="MecA_C_sf"/>
</dbReference>
<dbReference type="InterPro" id="IPR008681">
    <property type="entry name" value="Neg-reg_MecA"/>
</dbReference>
<dbReference type="EMBL" id="PISE01000016">
    <property type="protein sequence ID" value="PKG24143.1"/>
    <property type="molecule type" value="Genomic_DNA"/>
</dbReference>
<dbReference type="Proteomes" id="UP000233375">
    <property type="component" value="Unassembled WGS sequence"/>
</dbReference>
<evidence type="ECO:0000256" key="1">
    <source>
        <dbReference type="ARBA" id="ARBA00005397"/>
    </source>
</evidence>
<evidence type="ECO:0000256" key="2">
    <source>
        <dbReference type="ARBA" id="ARBA00011738"/>
    </source>
</evidence>
<dbReference type="Gene3D" id="3.30.70.1950">
    <property type="match status" value="1"/>
</dbReference>
<dbReference type="OrthoDB" id="2085234at2"/>
<dbReference type="NCBIfam" id="NF002781">
    <property type="entry name" value="PRK02899.1"/>
    <property type="match status" value="1"/>
</dbReference>
<dbReference type="PIRSF" id="PIRSF029008">
    <property type="entry name" value="MecA"/>
    <property type="match status" value="1"/>
</dbReference>
<accession>A0A2N0Z3P8</accession>
<dbReference type="PANTHER" id="PTHR39161">
    <property type="entry name" value="ADAPTER PROTEIN MECA"/>
    <property type="match status" value="1"/>
</dbReference>
<dbReference type="RefSeq" id="WP_101176805.1">
    <property type="nucleotide sequence ID" value="NZ_PISE01000016.1"/>
</dbReference>
<organism evidence="3 4">
    <name type="scientific">Niallia nealsonii</name>
    <dbReference type="NCBI Taxonomy" id="115979"/>
    <lineage>
        <taxon>Bacteria</taxon>
        <taxon>Bacillati</taxon>
        <taxon>Bacillota</taxon>
        <taxon>Bacilli</taxon>
        <taxon>Bacillales</taxon>
        <taxon>Bacillaceae</taxon>
        <taxon>Niallia</taxon>
    </lineage>
</organism>
<evidence type="ECO:0000313" key="4">
    <source>
        <dbReference type="Proteomes" id="UP000233375"/>
    </source>
</evidence>
<protein>
    <submittedName>
        <fullName evidence="3">Adaptor protein</fullName>
    </submittedName>
</protein>
<evidence type="ECO:0000313" key="3">
    <source>
        <dbReference type="EMBL" id="PKG24143.1"/>
    </source>
</evidence>
<sequence>MRLERLNYNRIKIHLTFDDLYERGLTKDDIWKDSIKWQYFFHEMLEEANVLFDIEIQGSVAVEIFSLKAQGMVMILTMSDSLEEEEEELLNEGFLEMQVTVEETIDILFEFMELEDVIQVCKQLKSLNLNGGLLLSKDGRYYLMFKEMTAKEEERAVAMLGEYGEPALISIHILEEYGKIICADCAIETITTYF</sequence>
<gene>
    <name evidence="3" type="ORF">CWS01_08740</name>
</gene>
<keyword evidence="4" id="KW-1185">Reference proteome</keyword>
<dbReference type="Pfam" id="PF05389">
    <property type="entry name" value="MecA"/>
    <property type="match status" value="1"/>
</dbReference>
<dbReference type="PANTHER" id="PTHR39161:SF2">
    <property type="entry name" value="ADAPTER PROTEIN MECA 2"/>
    <property type="match status" value="1"/>
</dbReference>
<reference evidence="3 4" key="1">
    <citation type="journal article" date="2003" name="Int. J. Syst. Evol. Microbiol.">
        <title>Bacillus nealsonii sp. nov., isolated from a spacecraft-assembly facility, whose spores are gamma-radiation resistant.</title>
        <authorList>
            <person name="Venkateswaran K."/>
            <person name="Kempf M."/>
            <person name="Chen F."/>
            <person name="Satomi M."/>
            <person name="Nicholson W."/>
            <person name="Kern R."/>
        </authorList>
    </citation>
    <scope>NUCLEOTIDE SEQUENCE [LARGE SCALE GENOMIC DNA]</scope>
    <source>
        <strain evidence="3 4">FO-92</strain>
    </source>
</reference>
<name>A0A2N0Z3P8_9BACI</name>
<comment type="caution">
    <text evidence="3">The sequence shown here is derived from an EMBL/GenBank/DDBJ whole genome shotgun (WGS) entry which is preliminary data.</text>
</comment>